<dbReference type="GO" id="GO:0016020">
    <property type="term" value="C:membrane"/>
    <property type="evidence" value="ECO:0007669"/>
    <property type="project" value="GOC"/>
</dbReference>
<dbReference type="GO" id="GO:0000030">
    <property type="term" value="F:mannosyltransferase activity"/>
    <property type="evidence" value="ECO:0007669"/>
    <property type="project" value="TreeGrafter"/>
</dbReference>
<dbReference type="GO" id="GO:0051999">
    <property type="term" value="P:mannosyl-inositol phosphorylceramide biosynthetic process"/>
    <property type="evidence" value="ECO:0007669"/>
    <property type="project" value="TreeGrafter"/>
</dbReference>
<feature type="transmembrane region" description="Helical" evidence="2">
    <location>
        <begin position="6"/>
        <end position="26"/>
    </location>
</feature>
<dbReference type="Pfam" id="PF04488">
    <property type="entry name" value="Gly_transf_sug"/>
    <property type="match status" value="1"/>
</dbReference>
<keyword evidence="1" id="KW-0808">Transferase</keyword>
<dbReference type="InterPro" id="IPR029044">
    <property type="entry name" value="Nucleotide-diphossugar_trans"/>
</dbReference>
<dbReference type="InterPro" id="IPR051706">
    <property type="entry name" value="Glycosyltransferase_domain"/>
</dbReference>
<dbReference type="EMBL" id="MN738926">
    <property type="protein sequence ID" value="QHT31878.1"/>
    <property type="molecule type" value="Genomic_DNA"/>
</dbReference>
<evidence type="ECO:0008006" key="4">
    <source>
        <dbReference type="Google" id="ProtNLM"/>
    </source>
</evidence>
<accession>A0A6C0ESA3</accession>
<reference evidence="3" key="1">
    <citation type="journal article" date="2020" name="Nature">
        <title>Giant virus diversity and host interactions through global metagenomics.</title>
        <authorList>
            <person name="Schulz F."/>
            <person name="Roux S."/>
            <person name="Paez-Espino D."/>
            <person name="Jungbluth S."/>
            <person name="Walsh D.A."/>
            <person name="Denef V.J."/>
            <person name="McMahon K.D."/>
            <person name="Konstantinidis K.T."/>
            <person name="Eloe-Fadrosh E.A."/>
            <person name="Kyrpides N.C."/>
            <person name="Woyke T."/>
        </authorList>
    </citation>
    <scope>NUCLEOTIDE SEQUENCE</scope>
    <source>
        <strain evidence="3">GVMAG-M-3300009155-48</strain>
    </source>
</reference>
<dbReference type="SUPFAM" id="SSF53448">
    <property type="entry name" value="Nucleotide-diphospho-sugar transferases"/>
    <property type="match status" value="1"/>
</dbReference>
<protein>
    <recommendedName>
        <fullName evidence="4">Alpha 1,4-glycosyltransferase domain-containing protein</fullName>
    </recommendedName>
</protein>
<dbReference type="InterPro" id="IPR007577">
    <property type="entry name" value="GlycoTrfase_DXD_sugar-bd_CS"/>
</dbReference>
<sequence length="278" mass="32822">MKKSVFKYIIQPVLCILILLVIYYCLSFNPESFENNESVIPKNVFLTWETNVLPPKMKESVEKLKKENPEFTYYLYDKDERRDYISKNFDKDVLNAYDALIPGAFKADLWRYCILYKMGGIYLDIKLCTVNGFKLITLTDKEYFVRDIEPSGSGVLNGLLVCMPHNEKMLKCINQIIDNVKNKFYGKSQLEPTGPMLLVKQFSQDELLNFENMSLSEDKCPTKTCINLNNNPILAYYKGYQEDKNELFLQNNTKDYGELWKNREIYDEKIVFYDYFYK</sequence>
<dbReference type="Gene3D" id="3.90.550.20">
    <property type="match status" value="1"/>
</dbReference>
<name>A0A6C0ESA3_9ZZZZ</name>
<keyword evidence="2" id="KW-0812">Transmembrane</keyword>
<dbReference type="PANTHER" id="PTHR32385">
    <property type="entry name" value="MANNOSYL PHOSPHORYLINOSITOL CERAMIDE SYNTHASE"/>
    <property type="match status" value="1"/>
</dbReference>
<evidence type="ECO:0000256" key="2">
    <source>
        <dbReference type="SAM" id="Phobius"/>
    </source>
</evidence>
<evidence type="ECO:0000256" key="1">
    <source>
        <dbReference type="ARBA" id="ARBA00022679"/>
    </source>
</evidence>
<dbReference type="AlphaFoldDB" id="A0A6C0ESA3"/>
<keyword evidence="2" id="KW-0472">Membrane</keyword>
<organism evidence="3">
    <name type="scientific">viral metagenome</name>
    <dbReference type="NCBI Taxonomy" id="1070528"/>
    <lineage>
        <taxon>unclassified sequences</taxon>
        <taxon>metagenomes</taxon>
        <taxon>organismal metagenomes</taxon>
    </lineage>
</organism>
<dbReference type="PANTHER" id="PTHR32385:SF15">
    <property type="entry name" value="INOSITOL PHOSPHOCERAMIDE MANNOSYLTRANSFERASE 1"/>
    <property type="match status" value="1"/>
</dbReference>
<proteinExistence type="predicted"/>
<keyword evidence="2" id="KW-1133">Transmembrane helix</keyword>
<evidence type="ECO:0000313" key="3">
    <source>
        <dbReference type="EMBL" id="QHT31878.1"/>
    </source>
</evidence>